<evidence type="ECO:0000256" key="8">
    <source>
        <dbReference type="ARBA" id="ARBA00048679"/>
    </source>
</evidence>
<dbReference type="FunFam" id="3.30.200.20:FF:000035">
    <property type="entry name" value="Serine/threonine protein kinase Stk1"/>
    <property type="match status" value="1"/>
</dbReference>
<protein>
    <recommendedName>
        <fullName evidence="1">non-specific serine/threonine protein kinase</fullName>
        <ecNumber evidence="1">2.7.11.1</ecNumber>
    </recommendedName>
</protein>
<feature type="compositionally biased region" description="Low complexity" evidence="9">
    <location>
        <begin position="411"/>
        <end position="421"/>
    </location>
</feature>
<dbReference type="InterPro" id="IPR008271">
    <property type="entry name" value="Ser/Thr_kinase_AS"/>
</dbReference>
<evidence type="ECO:0000256" key="2">
    <source>
        <dbReference type="ARBA" id="ARBA00022527"/>
    </source>
</evidence>
<dbReference type="InterPro" id="IPR000719">
    <property type="entry name" value="Prot_kinase_dom"/>
</dbReference>
<keyword evidence="10" id="KW-0472">Membrane</keyword>
<proteinExistence type="predicted"/>
<dbReference type="Proteomes" id="UP000776650">
    <property type="component" value="Unassembled WGS sequence"/>
</dbReference>
<evidence type="ECO:0000256" key="7">
    <source>
        <dbReference type="ARBA" id="ARBA00047899"/>
    </source>
</evidence>
<accession>A0A921F3C2</accession>
<comment type="caution">
    <text evidence="12">The sequence shown here is derived from an EMBL/GenBank/DDBJ whole genome shotgun (WGS) entry which is preliminary data.</text>
</comment>
<dbReference type="GO" id="GO:0005524">
    <property type="term" value="F:ATP binding"/>
    <property type="evidence" value="ECO:0007669"/>
    <property type="project" value="UniProtKB-KW"/>
</dbReference>
<dbReference type="FunFam" id="1.10.510.10:FF:000021">
    <property type="entry name" value="Serine/threonine protein kinase"/>
    <property type="match status" value="1"/>
</dbReference>
<comment type="catalytic activity">
    <reaction evidence="8">
        <text>L-seryl-[protein] + ATP = O-phospho-L-seryl-[protein] + ADP + H(+)</text>
        <dbReference type="Rhea" id="RHEA:17989"/>
        <dbReference type="Rhea" id="RHEA-COMP:9863"/>
        <dbReference type="Rhea" id="RHEA-COMP:11604"/>
        <dbReference type="ChEBI" id="CHEBI:15378"/>
        <dbReference type="ChEBI" id="CHEBI:29999"/>
        <dbReference type="ChEBI" id="CHEBI:30616"/>
        <dbReference type="ChEBI" id="CHEBI:83421"/>
        <dbReference type="ChEBI" id="CHEBI:456216"/>
        <dbReference type="EC" id="2.7.11.1"/>
    </reaction>
</comment>
<dbReference type="GO" id="GO:0045717">
    <property type="term" value="P:negative regulation of fatty acid biosynthetic process"/>
    <property type="evidence" value="ECO:0007669"/>
    <property type="project" value="UniProtKB-ARBA"/>
</dbReference>
<reference evidence="12" key="1">
    <citation type="journal article" date="2021" name="PeerJ">
        <title>Extensive microbial diversity within the chicken gut microbiome revealed by metagenomics and culture.</title>
        <authorList>
            <person name="Gilroy R."/>
            <person name="Ravi A."/>
            <person name="Getino M."/>
            <person name="Pursley I."/>
            <person name="Horton D.L."/>
            <person name="Alikhan N.F."/>
            <person name="Baker D."/>
            <person name="Gharbi K."/>
            <person name="Hall N."/>
            <person name="Watson M."/>
            <person name="Adriaenssens E.M."/>
            <person name="Foster-Nyarko E."/>
            <person name="Jarju S."/>
            <person name="Secka A."/>
            <person name="Antonio M."/>
            <person name="Oren A."/>
            <person name="Chaudhuri R.R."/>
            <person name="La Ragione R."/>
            <person name="Hildebrand F."/>
            <person name="Pallen M.J."/>
        </authorList>
    </citation>
    <scope>NUCLEOTIDE SEQUENCE</scope>
    <source>
        <strain evidence="12">ChiGjej1B1-18357</strain>
    </source>
</reference>
<feature type="region of interest" description="Disordered" evidence="9">
    <location>
        <begin position="404"/>
        <end position="503"/>
    </location>
</feature>
<dbReference type="AlphaFoldDB" id="A0A921F3C2"/>
<evidence type="ECO:0000256" key="4">
    <source>
        <dbReference type="ARBA" id="ARBA00022741"/>
    </source>
</evidence>
<feature type="compositionally biased region" description="Low complexity" evidence="9">
    <location>
        <begin position="429"/>
        <end position="467"/>
    </location>
</feature>
<name>A0A921F3C2_9ACTN</name>
<gene>
    <name evidence="12" type="ORF">K8V11_02375</name>
</gene>
<feature type="transmembrane region" description="Helical" evidence="10">
    <location>
        <begin position="376"/>
        <end position="397"/>
    </location>
</feature>
<dbReference type="PANTHER" id="PTHR43289">
    <property type="entry name" value="MITOGEN-ACTIVATED PROTEIN KINASE KINASE KINASE 20-RELATED"/>
    <property type="match status" value="1"/>
</dbReference>
<dbReference type="Gene3D" id="3.30.200.20">
    <property type="entry name" value="Phosphorylase Kinase, domain 1"/>
    <property type="match status" value="1"/>
</dbReference>
<evidence type="ECO:0000259" key="11">
    <source>
        <dbReference type="PROSITE" id="PS50011"/>
    </source>
</evidence>
<keyword evidence="10" id="KW-0812">Transmembrane</keyword>
<evidence type="ECO:0000313" key="12">
    <source>
        <dbReference type="EMBL" id="HJE89843.1"/>
    </source>
</evidence>
<dbReference type="EC" id="2.7.11.1" evidence="1"/>
<keyword evidence="10" id="KW-1133">Transmembrane helix</keyword>
<keyword evidence="3" id="KW-0808">Transferase</keyword>
<feature type="region of interest" description="Disordered" evidence="9">
    <location>
        <begin position="311"/>
        <end position="371"/>
    </location>
</feature>
<feature type="domain" description="Protein kinase" evidence="11">
    <location>
        <begin position="13"/>
        <end position="281"/>
    </location>
</feature>
<dbReference type="Gene3D" id="1.10.510.10">
    <property type="entry name" value="Transferase(Phosphotransferase) domain 1"/>
    <property type="match status" value="1"/>
</dbReference>
<dbReference type="RefSeq" id="WP_303910613.1">
    <property type="nucleotide sequence ID" value="NZ_DYXM01000050.1"/>
</dbReference>
<evidence type="ECO:0000256" key="3">
    <source>
        <dbReference type="ARBA" id="ARBA00022679"/>
    </source>
</evidence>
<evidence type="ECO:0000256" key="6">
    <source>
        <dbReference type="ARBA" id="ARBA00022840"/>
    </source>
</evidence>
<dbReference type="InterPro" id="IPR011009">
    <property type="entry name" value="Kinase-like_dom_sf"/>
</dbReference>
<dbReference type="GO" id="GO:0004674">
    <property type="term" value="F:protein serine/threonine kinase activity"/>
    <property type="evidence" value="ECO:0007669"/>
    <property type="project" value="UniProtKB-KW"/>
</dbReference>
<evidence type="ECO:0000256" key="5">
    <source>
        <dbReference type="ARBA" id="ARBA00022777"/>
    </source>
</evidence>
<dbReference type="SUPFAM" id="SSF56112">
    <property type="entry name" value="Protein kinase-like (PK-like)"/>
    <property type="match status" value="1"/>
</dbReference>
<comment type="catalytic activity">
    <reaction evidence="7">
        <text>L-threonyl-[protein] + ATP = O-phospho-L-threonyl-[protein] + ADP + H(+)</text>
        <dbReference type="Rhea" id="RHEA:46608"/>
        <dbReference type="Rhea" id="RHEA-COMP:11060"/>
        <dbReference type="Rhea" id="RHEA-COMP:11605"/>
        <dbReference type="ChEBI" id="CHEBI:15378"/>
        <dbReference type="ChEBI" id="CHEBI:30013"/>
        <dbReference type="ChEBI" id="CHEBI:30616"/>
        <dbReference type="ChEBI" id="CHEBI:61977"/>
        <dbReference type="ChEBI" id="CHEBI:456216"/>
        <dbReference type="EC" id="2.7.11.1"/>
    </reaction>
</comment>
<evidence type="ECO:0000256" key="10">
    <source>
        <dbReference type="SAM" id="Phobius"/>
    </source>
</evidence>
<evidence type="ECO:0000256" key="9">
    <source>
        <dbReference type="SAM" id="MobiDB-lite"/>
    </source>
</evidence>
<dbReference type="CDD" id="cd14014">
    <property type="entry name" value="STKc_PknB_like"/>
    <property type="match status" value="1"/>
</dbReference>
<keyword evidence="5 12" id="KW-0418">Kinase</keyword>
<keyword evidence="6" id="KW-0067">ATP-binding</keyword>
<reference evidence="12" key="2">
    <citation type="submission" date="2021-09" db="EMBL/GenBank/DDBJ databases">
        <authorList>
            <person name="Gilroy R."/>
        </authorList>
    </citation>
    <scope>NUCLEOTIDE SEQUENCE</scope>
    <source>
        <strain evidence="12">ChiGjej1B1-18357</strain>
    </source>
</reference>
<dbReference type="PANTHER" id="PTHR43289:SF6">
    <property type="entry name" value="SERINE_THREONINE-PROTEIN KINASE NEKL-3"/>
    <property type="match status" value="1"/>
</dbReference>
<dbReference type="SMART" id="SM00220">
    <property type="entry name" value="S_TKc"/>
    <property type="match status" value="1"/>
</dbReference>
<evidence type="ECO:0000256" key="1">
    <source>
        <dbReference type="ARBA" id="ARBA00012513"/>
    </source>
</evidence>
<sequence>MNLDIGSVIGGRYRLTRHIAAGGMGRVWEAHDDVLDRYVAVKVLHPQFSGDTEFVGRFRAEAKMTARVQHANVAQVYDYGDITEDASQPLSYLIMEFVRGEALSEVLRRTARLSEEHTLDVLEQTARALQAAHDLGLVHRDIKPGNIMITPAGQVKLTDFGIAKAMGEAAVTQTGMIIGTAHYISPEQAMGEDATPAGDVYSLAVVGYECLAGQRPFNADSPLAIAMAHVRDEPPALPEDVSPQLRQLIAYGMAKDPAQRYPDGASFAASAAAVRAGHDPIPPIGAIGDQATEHFSNTGLLGPAAAGGAAGALGGAAAAGRPGTQRMPGVAPSNAATGPRTGQSGAVRQDQPVGRQQATEPARHEPKPRKPGAGCIFGAILAILLVAGAAVAAIWFVQNRDSGTPAPPPVTSTVQSTVSTVVPPPEPEPTTQQPEPTTQQPTTSETEPSTTQETPEPTEPDTPTGPSGPTGPGGSGPVETDSPAYELGQDLGNLFNGGEGGAP</sequence>
<dbReference type="EMBL" id="DYXM01000050">
    <property type="protein sequence ID" value="HJE89843.1"/>
    <property type="molecule type" value="Genomic_DNA"/>
</dbReference>
<keyword evidence="2 12" id="KW-0723">Serine/threonine-protein kinase</keyword>
<dbReference type="PROSITE" id="PS50011">
    <property type="entry name" value="PROTEIN_KINASE_DOM"/>
    <property type="match status" value="1"/>
</dbReference>
<organism evidence="12 13">
    <name type="scientific">Dietzia timorensis</name>
    <dbReference type="NCBI Taxonomy" id="499555"/>
    <lineage>
        <taxon>Bacteria</taxon>
        <taxon>Bacillati</taxon>
        <taxon>Actinomycetota</taxon>
        <taxon>Actinomycetes</taxon>
        <taxon>Mycobacteriales</taxon>
        <taxon>Dietziaceae</taxon>
        <taxon>Dietzia</taxon>
    </lineage>
</organism>
<feature type="compositionally biased region" description="Polar residues" evidence="9">
    <location>
        <begin position="334"/>
        <end position="346"/>
    </location>
</feature>
<dbReference type="PROSITE" id="PS00108">
    <property type="entry name" value="PROTEIN_KINASE_ST"/>
    <property type="match status" value="1"/>
</dbReference>
<evidence type="ECO:0000313" key="13">
    <source>
        <dbReference type="Proteomes" id="UP000776650"/>
    </source>
</evidence>
<keyword evidence="4" id="KW-0547">Nucleotide-binding</keyword>
<dbReference type="Pfam" id="PF00069">
    <property type="entry name" value="Pkinase"/>
    <property type="match status" value="1"/>
</dbReference>